<name>A0A2P2NQB1_RHIMU</name>
<proteinExistence type="predicted"/>
<dbReference type="EMBL" id="GGEC01064141">
    <property type="protein sequence ID" value="MBX44625.1"/>
    <property type="molecule type" value="Transcribed_RNA"/>
</dbReference>
<evidence type="ECO:0000313" key="1">
    <source>
        <dbReference type="EMBL" id="MBX44625.1"/>
    </source>
</evidence>
<dbReference type="AlphaFoldDB" id="A0A2P2NQB1"/>
<organism evidence="1">
    <name type="scientific">Rhizophora mucronata</name>
    <name type="common">Asiatic mangrove</name>
    <dbReference type="NCBI Taxonomy" id="61149"/>
    <lineage>
        <taxon>Eukaryota</taxon>
        <taxon>Viridiplantae</taxon>
        <taxon>Streptophyta</taxon>
        <taxon>Embryophyta</taxon>
        <taxon>Tracheophyta</taxon>
        <taxon>Spermatophyta</taxon>
        <taxon>Magnoliopsida</taxon>
        <taxon>eudicotyledons</taxon>
        <taxon>Gunneridae</taxon>
        <taxon>Pentapetalae</taxon>
        <taxon>rosids</taxon>
        <taxon>fabids</taxon>
        <taxon>Malpighiales</taxon>
        <taxon>Rhizophoraceae</taxon>
        <taxon>Rhizophora</taxon>
    </lineage>
</organism>
<sequence length="23" mass="2517">MLRLSILLSAFLLFLVVAQKAGL</sequence>
<accession>A0A2P2NQB1</accession>
<protein>
    <submittedName>
        <fullName evidence="1">Uncharacterized protein</fullName>
    </submittedName>
</protein>
<reference evidence="1" key="1">
    <citation type="submission" date="2018-02" db="EMBL/GenBank/DDBJ databases">
        <title>Rhizophora mucronata_Transcriptome.</title>
        <authorList>
            <person name="Meera S.P."/>
            <person name="Sreeshan A."/>
            <person name="Augustine A."/>
        </authorList>
    </citation>
    <scope>NUCLEOTIDE SEQUENCE</scope>
    <source>
        <tissue evidence="1">Leaf</tissue>
    </source>
</reference>